<evidence type="ECO:0000313" key="10">
    <source>
        <dbReference type="EMBL" id="ACB33900.1"/>
    </source>
</evidence>
<keyword evidence="4 10" id="KW-0418">Kinase</keyword>
<evidence type="ECO:0000259" key="9">
    <source>
        <dbReference type="Pfam" id="PF07695"/>
    </source>
</evidence>
<feature type="transmembrane region" description="Helical" evidence="7">
    <location>
        <begin position="246"/>
        <end position="264"/>
    </location>
</feature>
<evidence type="ECO:0000256" key="4">
    <source>
        <dbReference type="ARBA" id="ARBA00022777"/>
    </source>
</evidence>
<organism evidence="10 11">
    <name type="scientific">Leptothrix cholodnii (strain ATCC 51168 / LMG 8142 / SP-6)</name>
    <name type="common">Leptothrix discophora (strain SP-6)</name>
    <dbReference type="NCBI Taxonomy" id="395495"/>
    <lineage>
        <taxon>Bacteria</taxon>
        <taxon>Pseudomonadati</taxon>
        <taxon>Pseudomonadota</taxon>
        <taxon>Betaproteobacteria</taxon>
        <taxon>Burkholderiales</taxon>
        <taxon>Sphaerotilaceae</taxon>
        <taxon>Leptothrix</taxon>
    </lineage>
</organism>
<evidence type="ECO:0000256" key="1">
    <source>
        <dbReference type="ARBA" id="ARBA00000085"/>
    </source>
</evidence>
<keyword evidence="7" id="KW-1133">Transmembrane helix</keyword>
<dbReference type="InterPro" id="IPR036890">
    <property type="entry name" value="HATPase_C_sf"/>
</dbReference>
<dbReference type="RefSeq" id="WP_012346661.1">
    <property type="nucleotide sequence ID" value="NC_010524.1"/>
</dbReference>
<dbReference type="Gene3D" id="2.60.120.260">
    <property type="entry name" value="Galactose-binding domain-like"/>
    <property type="match status" value="1"/>
</dbReference>
<feature type="transmembrane region" description="Helical" evidence="7">
    <location>
        <begin position="276"/>
        <end position="292"/>
    </location>
</feature>
<dbReference type="KEGG" id="lch:Lcho_1633"/>
<evidence type="ECO:0000256" key="5">
    <source>
        <dbReference type="ARBA" id="ARBA00023012"/>
    </source>
</evidence>
<keyword evidence="7" id="KW-0812">Transmembrane</keyword>
<dbReference type="AlphaFoldDB" id="B1XXB9"/>
<dbReference type="Gene3D" id="1.20.5.1930">
    <property type="match status" value="1"/>
</dbReference>
<keyword evidence="11" id="KW-1185">Reference proteome</keyword>
<dbReference type="Pfam" id="PF02518">
    <property type="entry name" value="HATPase_c"/>
    <property type="match status" value="1"/>
</dbReference>
<dbReference type="Gene3D" id="3.30.565.10">
    <property type="entry name" value="Histidine kinase-like ATPase, C-terminal domain"/>
    <property type="match status" value="1"/>
</dbReference>
<accession>B1XXB9</accession>
<dbReference type="Proteomes" id="UP000001693">
    <property type="component" value="Chromosome"/>
</dbReference>
<dbReference type="InterPro" id="IPR050482">
    <property type="entry name" value="Sensor_HK_TwoCompSys"/>
</dbReference>
<keyword evidence="6" id="KW-0175">Coiled coil</keyword>
<feature type="domain" description="7TM-DISM receptor extracellular" evidence="9">
    <location>
        <begin position="188"/>
        <end position="391"/>
    </location>
</feature>
<dbReference type="PANTHER" id="PTHR24421">
    <property type="entry name" value="NITRATE/NITRITE SENSOR PROTEIN NARX-RELATED"/>
    <property type="match status" value="1"/>
</dbReference>
<feature type="transmembrane region" description="Helical" evidence="7">
    <location>
        <begin position="187"/>
        <end position="206"/>
    </location>
</feature>
<evidence type="ECO:0000256" key="3">
    <source>
        <dbReference type="ARBA" id="ARBA00022679"/>
    </source>
</evidence>
<feature type="transmembrane region" description="Helical" evidence="7">
    <location>
        <begin position="369"/>
        <end position="390"/>
    </location>
</feature>
<proteinExistence type="predicted"/>
<dbReference type="InterPro" id="IPR008979">
    <property type="entry name" value="Galactose-bd-like_sf"/>
</dbReference>
<dbReference type="SUPFAM" id="SSF55874">
    <property type="entry name" value="ATPase domain of HSP90 chaperone/DNA topoisomerase II/histidine kinase"/>
    <property type="match status" value="1"/>
</dbReference>
<feature type="coiled-coil region" evidence="6">
    <location>
        <begin position="397"/>
        <end position="444"/>
    </location>
</feature>
<evidence type="ECO:0000256" key="6">
    <source>
        <dbReference type="SAM" id="Coils"/>
    </source>
</evidence>
<dbReference type="OrthoDB" id="9147043at2"/>
<dbReference type="HOGENOM" id="CLU_014388_0_0_4"/>
<dbReference type="STRING" id="395495.Lcho_1633"/>
<evidence type="ECO:0000256" key="2">
    <source>
        <dbReference type="ARBA" id="ARBA00012438"/>
    </source>
</evidence>
<keyword evidence="5" id="KW-0902">Two-component regulatory system</keyword>
<dbReference type="EMBL" id="CP001013">
    <property type="protein sequence ID" value="ACB33900.1"/>
    <property type="molecule type" value="Genomic_DNA"/>
</dbReference>
<evidence type="ECO:0000256" key="7">
    <source>
        <dbReference type="SAM" id="Phobius"/>
    </source>
</evidence>
<dbReference type="EC" id="2.7.13.3" evidence="2"/>
<evidence type="ECO:0000313" key="11">
    <source>
        <dbReference type="Proteomes" id="UP000001693"/>
    </source>
</evidence>
<dbReference type="SUPFAM" id="SSF49785">
    <property type="entry name" value="Galactose-binding domain-like"/>
    <property type="match status" value="1"/>
</dbReference>
<dbReference type="GO" id="GO:0000160">
    <property type="term" value="P:phosphorelay signal transduction system"/>
    <property type="evidence" value="ECO:0007669"/>
    <property type="project" value="UniProtKB-KW"/>
</dbReference>
<dbReference type="InterPro" id="IPR003594">
    <property type="entry name" value="HATPase_dom"/>
</dbReference>
<feature type="domain" description="Histidine kinase/HSP90-like ATPase" evidence="8">
    <location>
        <begin position="535"/>
        <end position="629"/>
    </location>
</feature>
<dbReference type="CDD" id="cd16917">
    <property type="entry name" value="HATPase_UhpB-NarQ-NarX-like"/>
    <property type="match status" value="1"/>
</dbReference>
<reference evidence="10 11" key="1">
    <citation type="submission" date="2008-03" db="EMBL/GenBank/DDBJ databases">
        <title>Complete sequence of Leptothrix cholodnii SP-6.</title>
        <authorList>
            <consortium name="US DOE Joint Genome Institute"/>
            <person name="Copeland A."/>
            <person name="Lucas S."/>
            <person name="Lapidus A."/>
            <person name="Glavina del Rio T."/>
            <person name="Dalin E."/>
            <person name="Tice H."/>
            <person name="Bruce D."/>
            <person name="Goodwin L."/>
            <person name="Pitluck S."/>
            <person name="Chertkov O."/>
            <person name="Brettin T."/>
            <person name="Detter J.C."/>
            <person name="Han C."/>
            <person name="Kuske C.R."/>
            <person name="Schmutz J."/>
            <person name="Larimer F."/>
            <person name="Land M."/>
            <person name="Hauser L."/>
            <person name="Kyrpides N."/>
            <person name="Lykidis A."/>
            <person name="Emerson D."/>
            <person name="Richardson P."/>
        </authorList>
    </citation>
    <scope>NUCLEOTIDE SEQUENCE [LARGE SCALE GENOMIC DNA]</scope>
    <source>
        <strain evidence="11">ATCC 51168 / LMG 8142 / SP-6</strain>
    </source>
</reference>
<feature type="transmembrane region" description="Helical" evidence="7">
    <location>
        <begin position="215"/>
        <end position="234"/>
    </location>
</feature>
<dbReference type="InterPro" id="IPR011623">
    <property type="entry name" value="7TMR_DISM_rcpt_extracell_dom1"/>
</dbReference>
<name>B1XXB9_LEPCP</name>
<feature type="transmembrane region" description="Helical" evidence="7">
    <location>
        <begin position="329"/>
        <end position="357"/>
    </location>
</feature>
<feature type="transmembrane region" description="Helical" evidence="7">
    <location>
        <begin position="298"/>
        <end position="317"/>
    </location>
</feature>
<keyword evidence="3" id="KW-0808">Transferase</keyword>
<dbReference type="GO" id="GO:0004673">
    <property type="term" value="F:protein histidine kinase activity"/>
    <property type="evidence" value="ECO:0007669"/>
    <property type="project" value="UniProtKB-EC"/>
</dbReference>
<dbReference type="PANTHER" id="PTHR24421:SF10">
    <property type="entry name" value="NITRATE_NITRITE SENSOR PROTEIN NARQ"/>
    <property type="match status" value="1"/>
</dbReference>
<dbReference type="Pfam" id="PF07695">
    <property type="entry name" value="7TMR-DISM_7TM"/>
    <property type="match status" value="1"/>
</dbReference>
<protein>
    <recommendedName>
        <fullName evidence="2">histidine kinase</fullName>
        <ecNumber evidence="2">2.7.13.3</ecNumber>
    </recommendedName>
</protein>
<comment type="catalytic activity">
    <reaction evidence="1">
        <text>ATP + protein L-histidine = ADP + protein N-phospho-L-histidine.</text>
        <dbReference type="EC" id="2.7.13.3"/>
    </reaction>
</comment>
<sequence length="636" mass="70124" precursor="true">MRRRIRGGFDGLLVAVLWLLAPLALAQSSPPAARLTQAWFASADTPEPPPRGDARWQPVELPHVWSMAEQEGRGGWYRLAWRDPAARTQTAALPWSVYLPQVHVNAALWLDGLPLGDGGRLDDPMAFHWNHPMLFRLPPAVAAGAEHDLLIRVRVAGGFGLLAPVEIGPDAALRARHDLRRFWQAEVHGVLALLLLSIAALSLAIWGQRRQDTQYLWLAVSCMAWAVFAVFLYGREFWIDPLWMQWLAQNGTVWWVTGLAHYVHRLTGGPRRRIERVVVGVSLLLGVAALLLDPLSRVHVYSLGHVFALITVGYLLVHTLRHARRTGAGSAYGLALACAVVLLAGVHDVVLTMPVAWSSMALVRQLQDWRFYLTPFGAPLASVLLAFFLARRFVSTLAQFEGLNAQLERRVEDSRQALDRQYEARRQLERAQAAAEERERIVREMHDGIGGHLMTALRGVERGAFSQDRLTELLQDSLDDLRLIIDASSASTALQPALAAWRSRWDPRLEALGVALNWHVDEAVAQVELAPDVVLQLMRILQEAVTNTLKHAQASEVDIHTRLQDAELQLVIRDNGRGALGPGLPTFAPAGAGAGQHGLRSMHNRAAAIGARLEWCAAVGGGTQVLLRLGAPTRPA</sequence>
<keyword evidence="7" id="KW-0472">Membrane</keyword>
<evidence type="ECO:0000259" key="8">
    <source>
        <dbReference type="Pfam" id="PF02518"/>
    </source>
</evidence>
<dbReference type="eggNOG" id="COG4585">
    <property type="taxonomic scope" value="Bacteria"/>
</dbReference>
<gene>
    <name evidence="10" type="ordered locus">Lcho_1633</name>
</gene>